<keyword evidence="3" id="KW-1185">Reference proteome</keyword>
<protein>
    <recommendedName>
        <fullName evidence="1">YgjP-like metallopeptidase domain-containing protein</fullName>
    </recommendedName>
</protein>
<dbReference type="RefSeq" id="WP_066714480.1">
    <property type="nucleotide sequence ID" value="NZ_JARFNM010000001.1"/>
</dbReference>
<dbReference type="CDD" id="cd07344">
    <property type="entry name" value="M48_yhfN_like"/>
    <property type="match status" value="1"/>
</dbReference>
<accession>A0A133YAQ5</accession>
<organism evidence="2 3">
    <name type="scientific">Amygdalobacter nucleatus</name>
    <dbReference type="NCBI Taxonomy" id="3029274"/>
    <lineage>
        <taxon>Bacteria</taxon>
        <taxon>Bacillati</taxon>
        <taxon>Bacillota</taxon>
        <taxon>Clostridia</taxon>
        <taxon>Eubacteriales</taxon>
        <taxon>Oscillospiraceae</taxon>
        <taxon>Amygdalobacter</taxon>
    </lineage>
</organism>
<evidence type="ECO:0000259" key="1">
    <source>
        <dbReference type="Pfam" id="PF01863"/>
    </source>
</evidence>
<evidence type="ECO:0000313" key="3">
    <source>
        <dbReference type="Proteomes" id="UP000070080"/>
    </source>
</evidence>
<dbReference type="EMBL" id="LSCV01000031">
    <property type="protein sequence ID" value="KXB40234.1"/>
    <property type="molecule type" value="Genomic_DNA"/>
</dbReference>
<dbReference type="Gene3D" id="3.30.2010.10">
    <property type="entry name" value="Metalloproteases ('zincins'), catalytic domain"/>
    <property type="match status" value="1"/>
</dbReference>
<sequence length="233" mass="27539">MNFEARTIELDGFTVTIIPKLGLKRMYFRYYPNKDIINVSHDIRVPESEAMRFIRQQLLNLAPKIKKARFKQAKQDINYVTGDIITIWGEAHRLEVRLGGHTYRCCQKDGIIYLFAPETCDKEKRKKFLLNYLRTQFLERVQAVTPSLEQICHVKANTYHAKLMKTRWGSCNIVSKSINLNLSLVHKDPACLDYVICHELVHLLERHHNQRFYQLLAEFYPDWQRAKTKLEAE</sequence>
<gene>
    <name evidence="2" type="ORF">HMPREF1872_01046</name>
</gene>
<dbReference type="PANTHER" id="PTHR30399:SF1">
    <property type="entry name" value="UTP PYROPHOSPHATASE"/>
    <property type="match status" value="1"/>
</dbReference>
<comment type="caution">
    <text evidence="2">The sequence shown here is derived from an EMBL/GenBank/DDBJ whole genome shotgun (WGS) entry which is preliminary data.</text>
</comment>
<feature type="domain" description="YgjP-like metallopeptidase" evidence="1">
    <location>
        <begin position="24"/>
        <end position="232"/>
    </location>
</feature>
<reference evidence="3" key="1">
    <citation type="submission" date="2016-01" db="EMBL/GenBank/DDBJ databases">
        <authorList>
            <person name="Mitreva M."/>
            <person name="Pepin K.H."/>
            <person name="Mihindukulasuriya K.A."/>
            <person name="Fulton R."/>
            <person name="Fronick C."/>
            <person name="O'Laughlin M."/>
            <person name="Miner T."/>
            <person name="Herter B."/>
            <person name="Rosa B.A."/>
            <person name="Cordes M."/>
            <person name="Tomlinson C."/>
            <person name="Wollam A."/>
            <person name="Palsikar V.B."/>
            <person name="Mardis E.R."/>
            <person name="Wilson R.K."/>
        </authorList>
    </citation>
    <scope>NUCLEOTIDE SEQUENCE [LARGE SCALE GENOMIC DNA]</scope>
    <source>
        <strain evidence="3">KA00274</strain>
    </source>
</reference>
<dbReference type="PANTHER" id="PTHR30399">
    <property type="entry name" value="UNCHARACTERIZED PROTEIN YGJP"/>
    <property type="match status" value="1"/>
</dbReference>
<proteinExistence type="predicted"/>
<dbReference type="AlphaFoldDB" id="A0A133YAQ5"/>
<dbReference type="OrthoDB" id="9811177at2"/>
<evidence type="ECO:0000313" key="2">
    <source>
        <dbReference type="EMBL" id="KXB40234.1"/>
    </source>
</evidence>
<dbReference type="InterPro" id="IPR053136">
    <property type="entry name" value="UTP_pyrophosphatase-like"/>
</dbReference>
<name>A0A133YAQ5_9FIRM</name>
<dbReference type="InterPro" id="IPR002725">
    <property type="entry name" value="YgjP-like_metallopeptidase"/>
</dbReference>
<dbReference type="Pfam" id="PF01863">
    <property type="entry name" value="YgjP-like"/>
    <property type="match status" value="1"/>
</dbReference>
<dbReference type="Proteomes" id="UP000070080">
    <property type="component" value="Unassembled WGS sequence"/>
</dbReference>
<dbReference type="STRING" id="1497955.HMPREF1872_01046"/>